<reference evidence="3" key="1">
    <citation type="submission" date="2021-01" db="EMBL/GenBank/DDBJ databases">
        <title>KCTC 19127 draft genome.</title>
        <authorList>
            <person name="An D."/>
        </authorList>
    </citation>
    <scope>NUCLEOTIDE SEQUENCE</scope>
    <source>
        <strain evidence="3">KCTC 19127</strain>
    </source>
</reference>
<keyword evidence="2" id="KW-1133">Transmembrane helix</keyword>
<gene>
    <name evidence="3" type="ORF">JL107_14815</name>
</gene>
<evidence type="ECO:0000256" key="2">
    <source>
        <dbReference type="SAM" id="Phobius"/>
    </source>
</evidence>
<evidence type="ECO:0000313" key="3">
    <source>
        <dbReference type="EMBL" id="MBM9477721.1"/>
    </source>
</evidence>
<dbReference type="Proteomes" id="UP000663801">
    <property type="component" value="Unassembled WGS sequence"/>
</dbReference>
<accession>A0A939C447</accession>
<comment type="caution">
    <text evidence="3">The sequence shown here is derived from an EMBL/GenBank/DDBJ whole genome shotgun (WGS) entry which is preliminary data.</text>
</comment>
<keyword evidence="2" id="KW-0472">Membrane</keyword>
<organism evidence="3 4">
    <name type="scientific">Nakamurella flavida</name>
    <dbReference type="NCBI Taxonomy" id="363630"/>
    <lineage>
        <taxon>Bacteria</taxon>
        <taxon>Bacillati</taxon>
        <taxon>Actinomycetota</taxon>
        <taxon>Actinomycetes</taxon>
        <taxon>Nakamurellales</taxon>
        <taxon>Nakamurellaceae</taxon>
        <taxon>Nakamurella</taxon>
    </lineage>
</organism>
<feature type="compositionally biased region" description="Polar residues" evidence="1">
    <location>
        <begin position="55"/>
        <end position="65"/>
    </location>
</feature>
<keyword evidence="4" id="KW-1185">Reference proteome</keyword>
<dbReference type="AlphaFoldDB" id="A0A939C447"/>
<proteinExistence type="predicted"/>
<evidence type="ECO:0000313" key="4">
    <source>
        <dbReference type="Proteomes" id="UP000663801"/>
    </source>
</evidence>
<protein>
    <submittedName>
        <fullName evidence="3">Uncharacterized protein</fullName>
    </submittedName>
</protein>
<feature type="region of interest" description="Disordered" evidence="1">
    <location>
        <begin position="46"/>
        <end position="74"/>
    </location>
</feature>
<feature type="transmembrane region" description="Helical" evidence="2">
    <location>
        <begin position="21"/>
        <end position="42"/>
    </location>
</feature>
<name>A0A939C447_9ACTN</name>
<sequence>MTQTSRSGSPARPGARGKRFLLLYVAIAFVAVIIAVILVLVLSGGEQTGDGTGRDQITTTGQSDVVTAPGRSDR</sequence>
<evidence type="ECO:0000256" key="1">
    <source>
        <dbReference type="SAM" id="MobiDB-lite"/>
    </source>
</evidence>
<dbReference type="EMBL" id="JAERWL010000012">
    <property type="protein sequence ID" value="MBM9477721.1"/>
    <property type="molecule type" value="Genomic_DNA"/>
</dbReference>
<dbReference type="RefSeq" id="WP_205257835.1">
    <property type="nucleotide sequence ID" value="NZ_BAAAPV010000005.1"/>
</dbReference>
<keyword evidence="2" id="KW-0812">Transmembrane</keyword>